<accession>A0A6J6G839</accession>
<evidence type="ECO:0000313" key="2">
    <source>
        <dbReference type="EMBL" id="CAB4597381.1"/>
    </source>
</evidence>
<protein>
    <submittedName>
        <fullName evidence="2">Unannotated protein</fullName>
    </submittedName>
</protein>
<feature type="region of interest" description="Disordered" evidence="1">
    <location>
        <begin position="28"/>
        <end position="48"/>
    </location>
</feature>
<sequence>MASKDAAPLDEILVTSPVTVLAVTTAPVESKATSNGVGPVAPSEVTPP</sequence>
<reference evidence="2" key="1">
    <citation type="submission" date="2020-05" db="EMBL/GenBank/DDBJ databases">
        <authorList>
            <person name="Chiriac C."/>
            <person name="Salcher M."/>
            <person name="Ghai R."/>
            <person name="Kavagutti S V."/>
        </authorList>
    </citation>
    <scope>NUCLEOTIDE SEQUENCE</scope>
</reference>
<name>A0A6J6G839_9ZZZZ</name>
<proteinExistence type="predicted"/>
<evidence type="ECO:0000256" key="1">
    <source>
        <dbReference type="SAM" id="MobiDB-lite"/>
    </source>
</evidence>
<gene>
    <name evidence="2" type="ORF">UFOPK1722_01989</name>
</gene>
<dbReference type="EMBL" id="CAEZTS010000256">
    <property type="protein sequence ID" value="CAB4597381.1"/>
    <property type="molecule type" value="Genomic_DNA"/>
</dbReference>
<dbReference type="AlphaFoldDB" id="A0A6J6G839"/>
<organism evidence="2">
    <name type="scientific">freshwater metagenome</name>
    <dbReference type="NCBI Taxonomy" id="449393"/>
    <lineage>
        <taxon>unclassified sequences</taxon>
        <taxon>metagenomes</taxon>
        <taxon>ecological metagenomes</taxon>
    </lineage>
</organism>